<reference evidence="3 4" key="1">
    <citation type="journal article" date="2023" name="Insect Mol. Biol.">
        <title>Genome sequencing provides insights into the evolution of gene families encoding plant cell wall-degrading enzymes in longhorned beetles.</title>
        <authorList>
            <person name="Shin N.R."/>
            <person name="Okamura Y."/>
            <person name="Kirsch R."/>
            <person name="Pauchet Y."/>
        </authorList>
    </citation>
    <scope>NUCLEOTIDE SEQUENCE [LARGE SCALE GENOMIC DNA]</scope>
    <source>
        <strain evidence="3">EAD_L_NR</strain>
    </source>
</reference>
<dbReference type="GO" id="GO:0061512">
    <property type="term" value="P:protein localization to cilium"/>
    <property type="evidence" value="ECO:0007669"/>
    <property type="project" value="TreeGrafter"/>
</dbReference>
<dbReference type="InterPro" id="IPR011990">
    <property type="entry name" value="TPR-like_helical_dom_sf"/>
</dbReference>
<dbReference type="AlphaFoldDB" id="A0AAV8VD37"/>
<dbReference type="GO" id="GO:0035721">
    <property type="term" value="P:intraciliary retrograde transport"/>
    <property type="evidence" value="ECO:0007669"/>
    <property type="project" value="TreeGrafter"/>
</dbReference>
<comment type="caution">
    <text evidence="3">The sequence shown here is derived from an EMBL/GenBank/DDBJ whole genome shotgun (WGS) entry which is preliminary data.</text>
</comment>
<evidence type="ECO:0000259" key="2">
    <source>
        <dbReference type="Pfam" id="PF25062"/>
    </source>
</evidence>
<dbReference type="GO" id="GO:0005929">
    <property type="term" value="C:cilium"/>
    <property type="evidence" value="ECO:0007669"/>
    <property type="project" value="GOC"/>
</dbReference>
<gene>
    <name evidence="3" type="ORF">NQ315_003556</name>
</gene>
<dbReference type="EMBL" id="JANEYG010000151">
    <property type="protein sequence ID" value="KAJ8912019.1"/>
    <property type="molecule type" value="Genomic_DNA"/>
</dbReference>
<dbReference type="SUPFAM" id="SSF48452">
    <property type="entry name" value="TPR-like"/>
    <property type="match status" value="1"/>
</dbReference>
<dbReference type="GO" id="GO:0030991">
    <property type="term" value="C:intraciliary transport particle A"/>
    <property type="evidence" value="ECO:0007669"/>
    <property type="project" value="TreeGrafter"/>
</dbReference>
<evidence type="ECO:0000313" key="4">
    <source>
        <dbReference type="Proteomes" id="UP001159042"/>
    </source>
</evidence>
<dbReference type="Proteomes" id="UP001159042">
    <property type="component" value="Unassembled WGS sequence"/>
</dbReference>
<dbReference type="Pfam" id="PF25062">
    <property type="entry name" value="ARM_TT21_N"/>
    <property type="match status" value="1"/>
</dbReference>
<dbReference type="InterPro" id="IPR056832">
    <property type="entry name" value="ARM_TT21_2nd"/>
</dbReference>
<feature type="domain" description="Tetratricopeptide repeat protein 21A/21B second ARM" evidence="1">
    <location>
        <begin position="276"/>
        <end position="350"/>
    </location>
</feature>
<dbReference type="InterPro" id="IPR056833">
    <property type="entry name" value="ARM_TT21_N"/>
</dbReference>
<dbReference type="InterPro" id="IPR040364">
    <property type="entry name" value="TTC21A/TTC21B"/>
</dbReference>
<proteinExistence type="predicted"/>
<organism evidence="3 4">
    <name type="scientific">Exocentrus adspersus</name>
    <dbReference type="NCBI Taxonomy" id="1586481"/>
    <lineage>
        <taxon>Eukaryota</taxon>
        <taxon>Metazoa</taxon>
        <taxon>Ecdysozoa</taxon>
        <taxon>Arthropoda</taxon>
        <taxon>Hexapoda</taxon>
        <taxon>Insecta</taxon>
        <taxon>Pterygota</taxon>
        <taxon>Neoptera</taxon>
        <taxon>Endopterygota</taxon>
        <taxon>Coleoptera</taxon>
        <taxon>Polyphaga</taxon>
        <taxon>Cucujiformia</taxon>
        <taxon>Chrysomeloidea</taxon>
        <taxon>Cerambycidae</taxon>
        <taxon>Lamiinae</taxon>
        <taxon>Acanthocinini</taxon>
        <taxon>Exocentrus</taxon>
    </lineage>
</organism>
<protein>
    <submittedName>
        <fullName evidence="3">Uncharacterized protein</fullName>
    </submittedName>
</protein>
<evidence type="ECO:0000259" key="1">
    <source>
        <dbReference type="Pfam" id="PF25060"/>
    </source>
</evidence>
<dbReference type="PANTHER" id="PTHR14699">
    <property type="entry name" value="STI2 PROTEIN-RELATED"/>
    <property type="match status" value="1"/>
</dbReference>
<dbReference type="Pfam" id="PF25060">
    <property type="entry name" value="ARM_TT21_2nd"/>
    <property type="match status" value="1"/>
</dbReference>
<dbReference type="PANTHER" id="PTHR14699:SF0">
    <property type="entry name" value="TETRATRICOPEPTIDE REPEAT PROTEIN 21 HOMOLOG"/>
    <property type="match status" value="1"/>
</dbReference>
<name>A0AAV8VD37_9CUCU</name>
<sequence length="351" mass="39945">MNKSDELDLKSTIFYYFREKQYNSMLNKSKEGISKFKGDASFHLFHCLSLILANRLEEGIHSLETINMENEIKLAVTIALMYSHKLFGVSNKNLFLKLDGQMRDYRKDADAGDFYYSAFVLLCFNKSEKALDYAEKALAMQSSLSECLSLKGWILLYLYERGKRAAMNIKDVFEHALQLNPKNLDIIMGFTESCLLQNDSSKALEIINKAIVHHSATNLPLLQKLKIQLAAFEWDQVQETVNRINTIDSKNLYVKKISIIIKLCRLTNYEEAALDIENLSHLLDTVEPGNIQIVCEYSQLFSGICNKNVEILSQTTAMLVNALQNNPESLELIIELGYQALARGNSKEAAR</sequence>
<keyword evidence="4" id="KW-1185">Reference proteome</keyword>
<feature type="domain" description="Tetratricopeptide repeat protein 21A/21B N-terminal ARM repeat" evidence="2">
    <location>
        <begin position="13"/>
        <end position="237"/>
    </location>
</feature>
<accession>A0AAV8VD37</accession>
<dbReference type="Gene3D" id="1.25.40.10">
    <property type="entry name" value="Tetratricopeptide repeat domain"/>
    <property type="match status" value="1"/>
</dbReference>
<evidence type="ECO:0000313" key="3">
    <source>
        <dbReference type="EMBL" id="KAJ8912019.1"/>
    </source>
</evidence>